<dbReference type="RefSeq" id="WP_048100655.1">
    <property type="nucleotide sequence ID" value="NZ_JFZT01000062.1"/>
</dbReference>
<evidence type="ECO:0008006" key="3">
    <source>
        <dbReference type="Google" id="ProtNLM"/>
    </source>
</evidence>
<dbReference type="OrthoDB" id="36528at2157"/>
<dbReference type="SUPFAM" id="SSF101424">
    <property type="entry name" value="Hypothetical protein ST1625"/>
    <property type="match status" value="1"/>
</dbReference>
<dbReference type="Gene3D" id="1.25.40.350">
    <property type="match status" value="1"/>
</dbReference>
<dbReference type="InterPro" id="IPR015288">
    <property type="entry name" value="DUF1955"/>
</dbReference>
<proteinExistence type="predicted"/>
<dbReference type="Proteomes" id="UP000024332">
    <property type="component" value="Unassembled WGS sequence"/>
</dbReference>
<dbReference type="AlphaFoldDB" id="A0A031LLF9"/>
<dbReference type="InterPro" id="IPR036321">
    <property type="entry name" value="ST1625"/>
</dbReference>
<organism evidence="1 2">
    <name type="scientific">Candidatus Acidianus copahuensis</name>
    <dbReference type="NCBI Taxonomy" id="1160895"/>
    <lineage>
        <taxon>Archaea</taxon>
        <taxon>Thermoproteota</taxon>
        <taxon>Thermoprotei</taxon>
        <taxon>Sulfolobales</taxon>
        <taxon>Sulfolobaceae</taxon>
        <taxon>Acidianus</taxon>
    </lineage>
</organism>
<evidence type="ECO:0000313" key="2">
    <source>
        <dbReference type="Proteomes" id="UP000024332"/>
    </source>
</evidence>
<dbReference type="STRING" id="1160895.CM19_12430"/>
<comment type="caution">
    <text evidence="1">The sequence shown here is derived from an EMBL/GenBank/DDBJ whole genome shotgun (WGS) entry which is preliminary data.</text>
</comment>
<accession>A0A031LLF9</accession>
<dbReference type="EMBL" id="JFZT01000062">
    <property type="protein sequence ID" value="EZQ01738.1"/>
    <property type="molecule type" value="Genomic_DNA"/>
</dbReference>
<sequence length="168" mass="18904">MGADKRELIKSLTEAKELILDGYLKQGIDLIEKTVTSDNIKESNWVICNIIDAVPCQNLVTVLDNIGKMFDISVCGNVKRVISCYSKVNKYNELVDIAIDSIVQKRKVEQLDKVLQELGNNGMIYYKLALAYEKLNYSKKAQELKKKACENGIAEACQNINQVFSSFS</sequence>
<name>A0A031LLF9_9CREN</name>
<reference evidence="1 2" key="1">
    <citation type="submission" date="2014-03" db="EMBL/GenBank/DDBJ databases">
        <title>Draft genome sequence of the novel thermoacidophilic archaea Acidianus copahuensis ALE1 strain, isolated from Copahue volcanic area in Neuquen Argentina.</title>
        <authorList>
            <person name="Urbieta M.S."/>
            <person name="Rascovan N."/>
            <person name="Castro C."/>
            <person name="Revale S."/>
            <person name="Giaveno M.A."/>
            <person name="Vazquez M.P."/>
            <person name="Donati E.R."/>
        </authorList>
    </citation>
    <scope>NUCLEOTIDE SEQUENCE [LARGE SCALE GENOMIC DNA]</scope>
    <source>
        <strain evidence="1 2">ALE1</strain>
    </source>
</reference>
<evidence type="ECO:0000313" key="1">
    <source>
        <dbReference type="EMBL" id="EZQ01738.1"/>
    </source>
</evidence>
<gene>
    <name evidence="1" type="ORF">CM19_12430</name>
</gene>
<protein>
    <recommendedName>
        <fullName evidence="3">DUF1955 domain-containing protein</fullName>
    </recommendedName>
</protein>
<dbReference type="Pfam" id="PF09205">
    <property type="entry name" value="DUF1955"/>
    <property type="match status" value="1"/>
</dbReference>
<keyword evidence="2" id="KW-1185">Reference proteome</keyword>